<evidence type="ECO:0000313" key="2">
    <source>
        <dbReference type="EMBL" id="KAD4385063.1"/>
    </source>
</evidence>
<evidence type="ECO:0000313" key="3">
    <source>
        <dbReference type="Proteomes" id="UP000326396"/>
    </source>
</evidence>
<name>A0A5N6N5I6_9ASTR</name>
<proteinExistence type="predicted"/>
<protein>
    <submittedName>
        <fullName evidence="2">Uncharacterized protein</fullName>
    </submittedName>
</protein>
<dbReference type="AlphaFoldDB" id="A0A5N6N5I6"/>
<dbReference type="EMBL" id="SZYD01000013">
    <property type="protein sequence ID" value="KAD4385063.1"/>
    <property type="molecule type" value="Genomic_DNA"/>
</dbReference>
<sequence length="115" mass="13035">MKKTTVMKTVSPFWGLIRIESRILYPTELLREEEKSDRDFEFMARAEDFEVMAVVRMANGGFQWIANGGEDVNDDLTMLRLGAVAGRTWGCRRPGGKMAGAEFRSKVEVDLCLNL</sequence>
<organism evidence="2 3">
    <name type="scientific">Mikania micrantha</name>
    <name type="common">bitter vine</name>
    <dbReference type="NCBI Taxonomy" id="192012"/>
    <lineage>
        <taxon>Eukaryota</taxon>
        <taxon>Viridiplantae</taxon>
        <taxon>Streptophyta</taxon>
        <taxon>Embryophyta</taxon>
        <taxon>Tracheophyta</taxon>
        <taxon>Spermatophyta</taxon>
        <taxon>Magnoliopsida</taxon>
        <taxon>eudicotyledons</taxon>
        <taxon>Gunneridae</taxon>
        <taxon>Pentapetalae</taxon>
        <taxon>asterids</taxon>
        <taxon>campanulids</taxon>
        <taxon>Asterales</taxon>
        <taxon>Asteraceae</taxon>
        <taxon>Asteroideae</taxon>
        <taxon>Heliantheae alliance</taxon>
        <taxon>Eupatorieae</taxon>
        <taxon>Mikania</taxon>
    </lineage>
</organism>
<comment type="caution">
    <text evidence="2">The sequence shown here is derived from an EMBL/GenBank/DDBJ whole genome shotgun (WGS) entry which is preliminary data.</text>
</comment>
<accession>A0A5N6N5I6</accession>
<reference evidence="2 3" key="1">
    <citation type="submission" date="2019-05" db="EMBL/GenBank/DDBJ databases">
        <title>Mikania micrantha, genome provides insights into the molecular mechanism of rapid growth.</title>
        <authorList>
            <person name="Liu B."/>
        </authorList>
    </citation>
    <scope>NUCLEOTIDE SEQUENCE [LARGE SCALE GENOMIC DNA]</scope>
    <source>
        <strain evidence="2">NLD-2019</strain>
        <tissue evidence="2">Leaf</tissue>
    </source>
</reference>
<keyword evidence="3" id="KW-1185">Reference proteome</keyword>
<gene>
    <name evidence="2" type="ORF">E3N88_25231</name>
    <name evidence="1" type="ORF">E3N88_44632</name>
</gene>
<dbReference type="EMBL" id="SZYD01001869">
    <property type="protein sequence ID" value="KAD0208969.1"/>
    <property type="molecule type" value="Genomic_DNA"/>
</dbReference>
<evidence type="ECO:0000313" key="1">
    <source>
        <dbReference type="EMBL" id="KAD0208969.1"/>
    </source>
</evidence>
<dbReference type="Proteomes" id="UP000326396">
    <property type="component" value="Linkage Group LG3"/>
</dbReference>